<name>A0A1F6EUR6_9BACT</name>
<dbReference type="STRING" id="1798515.A3B35_00210"/>
<dbReference type="Proteomes" id="UP000177215">
    <property type="component" value="Unassembled WGS sequence"/>
</dbReference>
<reference evidence="1 2" key="1">
    <citation type="journal article" date="2016" name="Nat. Commun.">
        <title>Thousands of microbial genomes shed light on interconnected biogeochemical processes in an aquifer system.</title>
        <authorList>
            <person name="Anantharaman K."/>
            <person name="Brown C.T."/>
            <person name="Hug L.A."/>
            <person name="Sharon I."/>
            <person name="Castelle C.J."/>
            <person name="Probst A.J."/>
            <person name="Thomas B.C."/>
            <person name="Singh A."/>
            <person name="Wilkins M.J."/>
            <person name="Karaoz U."/>
            <person name="Brodie E.L."/>
            <person name="Williams K.H."/>
            <person name="Hubbard S.S."/>
            <person name="Banfield J.F."/>
        </authorList>
    </citation>
    <scope>NUCLEOTIDE SEQUENCE [LARGE SCALE GENOMIC DNA]</scope>
</reference>
<evidence type="ECO:0000313" key="1">
    <source>
        <dbReference type="EMBL" id="OGG77334.1"/>
    </source>
</evidence>
<sequence length="117" mass="12882">MAFMNTVKSGRYRWMIFKDGDSWVGVALEFNIVITGKDPRVVEIELQEAVLGYLEAAKKLKGFRTAQVNSILNQIADNEYEKRWVQATQTSSAPRKGGVLSPLSGIYKAGVSSLAVA</sequence>
<organism evidence="1 2">
    <name type="scientific">Candidatus Kaiserbacteria bacterium RIFCSPLOWO2_01_FULL_54_24</name>
    <dbReference type="NCBI Taxonomy" id="1798515"/>
    <lineage>
        <taxon>Bacteria</taxon>
        <taxon>Candidatus Kaiseribacteriota</taxon>
    </lineage>
</organism>
<evidence type="ECO:0000313" key="2">
    <source>
        <dbReference type="Proteomes" id="UP000177215"/>
    </source>
</evidence>
<gene>
    <name evidence="1" type="ORF">A3B35_00210</name>
</gene>
<accession>A0A1F6EUR6</accession>
<protein>
    <submittedName>
        <fullName evidence="1">Uncharacterized protein</fullName>
    </submittedName>
</protein>
<proteinExistence type="predicted"/>
<comment type="caution">
    <text evidence="1">The sequence shown here is derived from an EMBL/GenBank/DDBJ whole genome shotgun (WGS) entry which is preliminary data.</text>
</comment>
<dbReference type="AlphaFoldDB" id="A0A1F6EUR6"/>
<dbReference type="EMBL" id="MFMC01000020">
    <property type="protein sequence ID" value="OGG77334.1"/>
    <property type="molecule type" value="Genomic_DNA"/>
</dbReference>